<dbReference type="InterPro" id="IPR050585">
    <property type="entry name" value="Xaa-Pro_dipeptidyl-ppase/CocE"/>
</dbReference>
<dbReference type="GeneID" id="104605524"/>
<dbReference type="STRING" id="4432.A0A1U8ALJ1"/>
<sequence>MALLALTGFSRFTGGCSSFLYLSGLSLNFNHLPRFIGTVSIKGPLQQQQQSLNSRSRVMASSSSAEEKVTAPYGSWKSPLTADVVSGAEKRLGGIAVDGQGRLVWAESRPTESGRVVLVMEAEKSGEEPIDIIPKEFAVRTVAQEYGGGAFAVSGDIVVFSNYKDQRLYRQFIGSKDSFPVPLTPDYGGPVVRYADGVFDSRFNRYVTVREDHRESSTNPTTTIVSIDLNGNIQEPKGLVGGNDFYAFPRMDQEGKRMAWIEWSHPNMHWDKAELWVGYISQDGGVCKRICVAGGDGTMIESPTEPKWSSKGELFFISDRKSGFWNLYKWIEHTDEVLVVYSLDAEFTRPLWVFGINSYDFIHSPRENNLIACSYRKNGRSFLGIIDDVKNSISILDIPFTDINNIISWYHYLYIEGTSAIHPLSVAKVTLDESKPRAVNFSIFWSASPDSTKYKSYFSIPELIEFPTGFAGQSAYAYFYPPSNPCYQASQEEKPPLLLKSHGGPTAESRGILDLSVQYWTSRGWAFVDVNYGGSTGYGREYRERLLGRWGIVDVDDCCSCARFLVDSGRVDGERLCITGRSAGGYTTLAALAFKKVFKAGASLYGVADLTSLKAETHKFEFHYINNLVGSEGAFIERSPINFVDNFACPVILFQGLDDKVVPPDQARKIYMALKEKGVPVVLVEYEGEQHGFRKVENIKFTLEQQMVFFARLVGHFKVADEISPIKIDNFD</sequence>
<dbReference type="GO" id="GO:0006508">
    <property type="term" value="P:proteolysis"/>
    <property type="evidence" value="ECO:0007669"/>
    <property type="project" value="InterPro"/>
</dbReference>
<protein>
    <submittedName>
        <fullName evidence="3 4">Uncharacterized protein LOC104605524</fullName>
    </submittedName>
</protein>
<organism evidence="2 4">
    <name type="scientific">Nelumbo nucifera</name>
    <name type="common">Sacred lotus</name>
    <dbReference type="NCBI Taxonomy" id="4432"/>
    <lineage>
        <taxon>Eukaryota</taxon>
        <taxon>Viridiplantae</taxon>
        <taxon>Streptophyta</taxon>
        <taxon>Embryophyta</taxon>
        <taxon>Tracheophyta</taxon>
        <taxon>Spermatophyta</taxon>
        <taxon>Magnoliopsida</taxon>
        <taxon>Proteales</taxon>
        <taxon>Nelumbonaceae</taxon>
        <taxon>Nelumbo</taxon>
    </lineage>
</organism>
<dbReference type="OrthoDB" id="416344at2759"/>
<gene>
    <name evidence="3 4" type="primary">LOC104605524</name>
</gene>
<dbReference type="InterPro" id="IPR029058">
    <property type="entry name" value="AB_hydrolase_fold"/>
</dbReference>
<dbReference type="Proteomes" id="UP000189703">
    <property type="component" value="Unplaced"/>
</dbReference>
<keyword evidence="2" id="KW-1185">Reference proteome</keyword>
<dbReference type="PANTHER" id="PTHR43056">
    <property type="entry name" value="PEPTIDASE S9 PROLYL OLIGOPEPTIDASE"/>
    <property type="match status" value="1"/>
</dbReference>
<dbReference type="KEGG" id="nnu:104605524"/>
<dbReference type="Pfam" id="PF00326">
    <property type="entry name" value="Peptidase_S9"/>
    <property type="match status" value="1"/>
</dbReference>
<dbReference type="SUPFAM" id="SSF53474">
    <property type="entry name" value="alpha/beta-Hydrolases"/>
    <property type="match status" value="1"/>
</dbReference>
<proteinExistence type="predicted"/>
<dbReference type="SUPFAM" id="SSF82171">
    <property type="entry name" value="DPP6 N-terminal domain-like"/>
    <property type="match status" value="1"/>
</dbReference>
<dbReference type="InterPro" id="IPR001375">
    <property type="entry name" value="Peptidase_S9_cat"/>
</dbReference>
<dbReference type="OMA" id="GYTTLCA"/>
<evidence type="ECO:0000313" key="3">
    <source>
        <dbReference type="RefSeq" id="XP_010268630.1"/>
    </source>
</evidence>
<dbReference type="RefSeq" id="XP_010268639.1">
    <property type="nucleotide sequence ID" value="XM_010270337.2"/>
</dbReference>
<dbReference type="Gene3D" id="3.40.50.1820">
    <property type="entry name" value="alpha/beta hydrolase"/>
    <property type="match status" value="1"/>
</dbReference>
<dbReference type="RefSeq" id="XP_010268630.1">
    <property type="nucleotide sequence ID" value="XM_010270328.2"/>
</dbReference>
<evidence type="ECO:0000259" key="1">
    <source>
        <dbReference type="Pfam" id="PF00326"/>
    </source>
</evidence>
<dbReference type="AlphaFoldDB" id="A0A1U8ALJ1"/>
<accession>A0A1U8ALJ1</accession>
<dbReference type="eggNOG" id="KOG2100">
    <property type="taxonomic scope" value="Eukaryota"/>
</dbReference>
<name>A0A1U8ALJ1_NELNU</name>
<dbReference type="GO" id="GO:0008236">
    <property type="term" value="F:serine-type peptidase activity"/>
    <property type="evidence" value="ECO:0007669"/>
    <property type="project" value="InterPro"/>
</dbReference>
<dbReference type="PANTHER" id="PTHR43056:SF5">
    <property type="entry name" value="PEPTIDASE S9 PROLYL OLIGOPEPTIDASE CATALYTIC DOMAIN-CONTAINING PROTEIN"/>
    <property type="match status" value="1"/>
</dbReference>
<reference evidence="3 4" key="1">
    <citation type="submission" date="2025-04" db="UniProtKB">
        <authorList>
            <consortium name="RefSeq"/>
        </authorList>
    </citation>
    <scope>IDENTIFICATION</scope>
</reference>
<feature type="domain" description="Peptidase S9 prolyl oligopeptidase catalytic" evidence="1">
    <location>
        <begin position="515"/>
        <end position="715"/>
    </location>
</feature>
<evidence type="ECO:0000313" key="4">
    <source>
        <dbReference type="RefSeq" id="XP_010268639.1"/>
    </source>
</evidence>
<evidence type="ECO:0000313" key="2">
    <source>
        <dbReference type="Proteomes" id="UP000189703"/>
    </source>
</evidence>